<evidence type="ECO:0000313" key="1">
    <source>
        <dbReference type="EMBL" id="GAU32184.1"/>
    </source>
</evidence>
<organism evidence="1 2">
    <name type="scientific">Trifolium subterraneum</name>
    <name type="common">Subterranean clover</name>
    <dbReference type="NCBI Taxonomy" id="3900"/>
    <lineage>
        <taxon>Eukaryota</taxon>
        <taxon>Viridiplantae</taxon>
        <taxon>Streptophyta</taxon>
        <taxon>Embryophyta</taxon>
        <taxon>Tracheophyta</taxon>
        <taxon>Spermatophyta</taxon>
        <taxon>Magnoliopsida</taxon>
        <taxon>eudicotyledons</taxon>
        <taxon>Gunneridae</taxon>
        <taxon>Pentapetalae</taxon>
        <taxon>rosids</taxon>
        <taxon>fabids</taxon>
        <taxon>Fabales</taxon>
        <taxon>Fabaceae</taxon>
        <taxon>Papilionoideae</taxon>
        <taxon>50 kb inversion clade</taxon>
        <taxon>NPAAA clade</taxon>
        <taxon>Hologalegina</taxon>
        <taxon>IRL clade</taxon>
        <taxon>Trifolieae</taxon>
        <taxon>Trifolium</taxon>
    </lineage>
</organism>
<dbReference type="Proteomes" id="UP000242715">
    <property type="component" value="Unassembled WGS sequence"/>
</dbReference>
<protein>
    <submittedName>
        <fullName evidence="1">Uncharacterized protein</fullName>
    </submittedName>
</protein>
<dbReference type="AlphaFoldDB" id="A0A2Z6MHY1"/>
<dbReference type="EMBL" id="DF973485">
    <property type="protein sequence ID" value="GAU32184.1"/>
    <property type="molecule type" value="Genomic_DNA"/>
</dbReference>
<name>A0A2Z6MHY1_TRISU</name>
<gene>
    <name evidence="1" type="ORF">TSUD_68550</name>
</gene>
<accession>A0A2Z6MHY1</accession>
<proteinExistence type="predicted"/>
<reference evidence="2" key="1">
    <citation type="journal article" date="2017" name="Front. Plant Sci.">
        <title>Climate Clever Clovers: New Paradigm to Reduce the Environmental Footprint of Ruminants by Breeding Low Methanogenic Forages Utilizing Haplotype Variation.</title>
        <authorList>
            <person name="Kaur P."/>
            <person name="Appels R."/>
            <person name="Bayer P.E."/>
            <person name="Keeble-Gagnere G."/>
            <person name="Wang J."/>
            <person name="Hirakawa H."/>
            <person name="Shirasawa K."/>
            <person name="Vercoe P."/>
            <person name="Stefanova K."/>
            <person name="Durmic Z."/>
            <person name="Nichols P."/>
            <person name="Revell C."/>
            <person name="Isobe S.N."/>
            <person name="Edwards D."/>
            <person name="Erskine W."/>
        </authorList>
    </citation>
    <scope>NUCLEOTIDE SEQUENCE [LARGE SCALE GENOMIC DNA]</scope>
    <source>
        <strain evidence="2">cv. Daliak</strain>
    </source>
</reference>
<keyword evidence="2" id="KW-1185">Reference proteome</keyword>
<sequence>MALGARNVFQFFDTFHCALIALILHRLEERDFIEAAVQVVEKGRGGKACATCLFYLERRFALFLIENASATRCGLNVQLHHNFDL</sequence>
<evidence type="ECO:0000313" key="2">
    <source>
        <dbReference type="Proteomes" id="UP000242715"/>
    </source>
</evidence>